<keyword evidence="2" id="KW-1185">Reference proteome</keyword>
<reference evidence="1 2" key="1">
    <citation type="submission" date="2021-02" db="EMBL/GenBank/DDBJ databases">
        <authorList>
            <person name="Ra J.-S."/>
        </authorList>
    </citation>
    <scope>NUCLEOTIDE SEQUENCE [LARGE SCALE GENOMIC DNA]</scope>
    <source>
        <strain evidence="1 2">MMS20-R1-14</strain>
    </source>
</reference>
<name>A0ABS2J0Y9_9ACTN</name>
<organism evidence="1 2">
    <name type="scientific">Micromonospora humida</name>
    <dbReference type="NCBI Taxonomy" id="2809018"/>
    <lineage>
        <taxon>Bacteria</taxon>
        <taxon>Bacillati</taxon>
        <taxon>Actinomycetota</taxon>
        <taxon>Actinomycetes</taxon>
        <taxon>Micromonosporales</taxon>
        <taxon>Micromonosporaceae</taxon>
        <taxon>Micromonospora</taxon>
    </lineage>
</organism>
<evidence type="ECO:0000313" key="1">
    <source>
        <dbReference type="EMBL" id="MBM7079429.1"/>
    </source>
</evidence>
<protein>
    <recommendedName>
        <fullName evidence="3">Aminoglycoside phosphotransferase domain-containing protein</fullName>
    </recommendedName>
</protein>
<dbReference type="RefSeq" id="WP_204927262.1">
    <property type="nucleotide sequence ID" value="NZ_JAFEUC010000013.1"/>
</dbReference>
<dbReference type="EMBL" id="JAFEUC010000013">
    <property type="protein sequence ID" value="MBM7079429.1"/>
    <property type="molecule type" value="Genomic_DNA"/>
</dbReference>
<gene>
    <name evidence="1" type="ORF">JQX11_24235</name>
</gene>
<evidence type="ECO:0000313" key="2">
    <source>
        <dbReference type="Proteomes" id="UP001518872"/>
    </source>
</evidence>
<dbReference type="SUPFAM" id="SSF56112">
    <property type="entry name" value="Protein kinase-like (PK-like)"/>
    <property type="match status" value="1"/>
</dbReference>
<comment type="caution">
    <text evidence="1">The sequence shown here is derived from an EMBL/GenBank/DDBJ whole genome shotgun (WGS) entry which is preliminary data.</text>
</comment>
<accession>A0ABS2J0Y9</accession>
<proteinExistence type="predicted"/>
<dbReference type="InterPro" id="IPR011009">
    <property type="entry name" value="Kinase-like_dom_sf"/>
</dbReference>
<sequence>MPRRQPWEELPDRVRDEVSRHIGPMRSAVTVPSGAYCDLAVTLDTAAGRFFCKGCQVDGPTDWLHRNEARVNRWLPPAAPRLRWTVEQSGWLLLGFDHVAGRHPDLAPGSPDLAPLADLLAGLAHTLTPAPPVPIQRFTYRWRDLIAPELVDGDTLLHTDMTPRNFLLGDRPHLVDWSSPARGAAWIDAAFLVLRLVRAGHEPVDAETWAGQIPAFAAAPGDAVTAFADALVRLWERKQRTAPGPHHGPLLAAARRWSAYRSHLRAYTHGA</sequence>
<evidence type="ECO:0008006" key="3">
    <source>
        <dbReference type="Google" id="ProtNLM"/>
    </source>
</evidence>
<dbReference type="Proteomes" id="UP001518872">
    <property type="component" value="Unassembled WGS sequence"/>
</dbReference>